<sequence length="174" mass="19171">MQPHLSSPLDPPPPRERRRSWWWLPEQERRARRERRRAYSRWKARQKKNDDCDPCDGCDCAGDGCGDPCLIALIPVVLTSAVRFAVLGQRAAADPAAPVPSGPTAAALYGAVHHYRTRISPNRRACCPYTPSCSTYAVQALHRHGALRGARLTAGRLLRCRPGTRGGQDPVPGS</sequence>
<dbReference type="GO" id="GO:0005886">
    <property type="term" value="C:plasma membrane"/>
    <property type="evidence" value="ECO:0007669"/>
    <property type="project" value="UniProtKB-SubCell"/>
</dbReference>
<comment type="caution">
    <text evidence="2">The sequence shown here is derived from an EMBL/GenBank/DDBJ whole genome shotgun (WGS) entry which is preliminary data.</text>
</comment>
<dbReference type="SMART" id="SM01234">
    <property type="entry name" value="Haemolytic"/>
    <property type="match status" value="1"/>
</dbReference>
<dbReference type="InterPro" id="IPR002696">
    <property type="entry name" value="Membr_insert_effic_factor_YidD"/>
</dbReference>
<comment type="function">
    <text evidence="1">Could be involved in insertion of integral membrane proteins into the membrane.</text>
</comment>
<comment type="similarity">
    <text evidence="1">Belongs to the UPF0161 family.</text>
</comment>
<keyword evidence="1" id="KW-0472">Membrane</keyword>
<dbReference type="EMBL" id="JACHJR010000001">
    <property type="protein sequence ID" value="MBB4945826.1"/>
    <property type="molecule type" value="Genomic_DNA"/>
</dbReference>
<dbReference type="PANTHER" id="PTHR33383:SF1">
    <property type="entry name" value="MEMBRANE PROTEIN INSERTION EFFICIENCY FACTOR-RELATED"/>
    <property type="match status" value="1"/>
</dbReference>
<dbReference type="Proteomes" id="UP000573327">
    <property type="component" value="Unassembled WGS sequence"/>
</dbReference>
<evidence type="ECO:0000313" key="2">
    <source>
        <dbReference type="EMBL" id="MBB4945826.1"/>
    </source>
</evidence>
<accession>A0A7W7WG34</accession>
<dbReference type="HAMAP" id="MF_00386">
    <property type="entry name" value="UPF0161_YidD"/>
    <property type="match status" value="1"/>
</dbReference>
<dbReference type="RefSeq" id="WP_184912484.1">
    <property type="nucleotide sequence ID" value="NZ_JACHJR010000001.1"/>
</dbReference>
<dbReference type="AlphaFoldDB" id="A0A7W7WG34"/>
<proteinExistence type="inferred from homology"/>
<comment type="subcellular location">
    <subcellularLocation>
        <location evidence="1">Cell membrane</location>
        <topology evidence="1">Peripheral membrane protein</topology>
        <orientation evidence="1">Cytoplasmic side</orientation>
    </subcellularLocation>
</comment>
<protein>
    <recommendedName>
        <fullName evidence="1">Putative membrane protein insertion efficiency factor</fullName>
    </recommendedName>
</protein>
<organism evidence="2 3">
    <name type="scientific">Kitasatospora gansuensis</name>
    <dbReference type="NCBI Taxonomy" id="258050"/>
    <lineage>
        <taxon>Bacteria</taxon>
        <taxon>Bacillati</taxon>
        <taxon>Actinomycetota</taxon>
        <taxon>Actinomycetes</taxon>
        <taxon>Kitasatosporales</taxon>
        <taxon>Streptomycetaceae</taxon>
        <taxon>Kitasatospora</taxon>
    </lineage>
</organism>
<gene>
    <name evidence="2" type="ORF">F4556_001361</name>
</gene>
<dbReference type="PANTHER" id="PTHR33383">
    <property type="entry name" value="MEMBRANE PROTEIN INSERTION EFFICIENCY FACTOR-RELATED"/>
    <property type="match status" value="1"/>
</dbReference>
<evidence type="ECO:0000313" key="3">
    <source>
        <dbReference type="Proteomes" id="UP000573327"/>
    </source>
</evidence>
<reference evidence="2 3" key="1">
    <citation type="submission" date="2020-08" db="EMBL/GenBank/DDBJ databases">
        <title>Sequencing the genomes of 1000 actinobacteria strains.</title>
        <authorList>
            <person name="Klenk H.-P."/>
        </authorList>
    </citation>
    <scope>NUCLEOTIDE SEQUENCE [LARGE SCALE GENOMIC DNA]</scope>
    <source>
        <strain evidence="2 3">DSM 44786</strain>
    </source>
</reference>
<evidence type="ECO:0000256" key="1">
    <source>
        <dbReference type="HAMAP-Rule" id="MF_00386"/>
    </source>
</evidence>
<dbReference type="NCBIfam" id="TIGR00278">
    <property type="entry name" value="membrane protein insertion efficiency factor YidD"/>
    <property type="match status" value="1"/>
</dbReference>
<dbReference type="Pfam" id="PF01809">
    <property type="entry name" value="YidD"/>
    <property type="match status" value="1"/>
</dbReference>
<keyword evidence="1" id="KW-1003">Cell membrane</keyword>
<keyword evidence="3" id="KW-1185">Reference proteome</keyword>
<name>A0A7W7WG34_9ACTN</name>